<dbReference type="OrthoDB" id="129143at85009"/>
<gene>
    <name evidence="1" type="ORF">EXE58_10270</name>
</gene>
<dbReference type="Proteomes" id="UP000294853">
    <property type="component" value="Chromosome"/>
</dbReference>
<dbReference type="KEGG" id="nsn:EXE58_10270"/>
<accession>A0A4P7IEZ8</accession>
<evidence type="ECO:0000313" key="2">
    <source>
        <dbReference type="Proteomes" id="UP000294853"/>
    </source>
</evidence>
<dbReference type="RefSeq" id="WP_135267797.1">
    <property type="nucleotide sequence ID" value="NZ_CP038436.1"/>
</dbReference>
<evidence type="ECO:0000313" key="1">
    <source>
        <dbReference type="EMBL" id="QBX55806.1"/>
    </source>
</evidence>
<keyword evidence="2" id="KW-1185">Reference proteome</keyword>
<dbReference type="AlphaFoldDB" id="A0A4P7IEZ8"/>
<organism evidence="1 2">
    <name type="scientific">Nocardioides seonyuensis</name>
    <dbReference type="NCBI Taxonomy" id="2518371"/>
    <lineage>
        <taxon>Bacteria</taxon>
        <taxon>Bacillati</taxon>
        <taxon>Actinomycetota</taxon>
        <taxon>Actinomycetes</taxon>
        <taxon>Propionibacteriales</taxon>
        <taxon>Nocardioidaceae</taxon>
        <taxon>Nocardioides</taxon>
    </lineage>
</organism>
<name>A0A4P7IEZ8_9ACTN</name>
<evidence type="ECO:0008006" key="3">
    <source>
        <dbReference type="Google" id="ProtNLM"/>
    </source>
</evidence>
<proteinExistence type="predicted"/>
<dbReference type="EMBL" id="CP038436">
    <property type="protein sequence ID" value="QBX55806.1"/>
    <property type="molecule type" value="Genomic_DNA"/>
</dbReference>
<protein>
    <recommendedName>
        <fullName evidence="3">TetR/AcrR family transcriptional regulator</fullName>
    </recommendedName>
</protein>
<sequence length="245" mass="26741">MPKFVDYPGRFAFFEEASFVVVRDHGVSHLSRHRIAKVLGTSISTVRRTLAGHADLRALALREVELRRRSGRYGRPRGEGAEAATDLLRRFLPDTTERIAEELVWWRLVLAAPPSVAVPRDLADLEEGPLHHRFAVGSFGFVPLDILALKIEPPARAEDDAGQLDRVVAAALEREEGMASMVDAALTLVAPDLDVAGVNAESIERVKALLLALLDGLGARVCLGRTTPEEAVAVLHDHLVRIGSM</sequence>
<dbReference type="Gene3D" id="1.10.357.10">
    <property type="entry name" value="Tetracycline Repressor, domain 2"/>
    <property type="match status" value="1"/>
</dbReference>
<reference evidence="1 2" key="1">
    <citation type="submission" date="2019-03" db="EMBL/GenBank/DDBJ databases">
        <title>Three New Species of Nocardioides, Nocardioides euryhalodurans sp. nov., Nocardioides seonyuensis sp. nov. and Nocardioides eburneoflavus sp. nov. Iolated from Soil.</title>
        <authorList>
            <person name="Roh S.G."/>
            <person name="Lee C."/>
            <person name="Kim M.-K."/>
            <person name="Kim S.B."/>
        </authorList>
    </citation>
    <scope>NUCLEOTIDE SEQUENCE [LARGE SCALE GENOMIC DNA]</scope>
    <source>
        <strain evidence="1 2">MMS17-SY207-3</strain>
    </source>
</reference>